<protein>
    <submittedName>
        <fullName evidence="1">Uncharacterized protein</fullName>
    </submittedName>
</protein>
<name>A0A822YR68_NELNU</name>
<accession>A0A822YR68</accession>
<organism evidence="1 2">
    <name type="scientific">Nelumbo nucifera</name>
    <name type="common">Sacred lotus</name>
    <dbReference type="NCBI Taxonomy" id="4432"/>
    <lineage>
        <taxon>Eukaryota</taxon>
        <taxon>Viridiplantae</taxon>
        <taxon>Streptophyta</taxon>
        <taxon>Embryophyta</taxon>
        <taxon>Tracheophyta</taxon>
        <taxon>Spermatophyta</taxon>
        <taxon>Magnoliopsida</taxon>
        <taxon>Proteales</taxon>
        <taxon>Nelumbonaceae</taxon>
        <taxon>Nelumbo</taxon>
    </lineage>
</organism>
<comment type="caution">
    <text evidence="1">The sequence shown here is derived from an EMBL/GenBank/DDBJ whole genome shotgun (WGS) entry which is preliminary data.</text>
</comment>
<proteinExistence type="predicted"/>
<keyword evidence="2" id="KW-1185">Reference proteome</keyword>
<dbReference type="Proteomes" id="UP000607653">
    <property type="component" value="Unassembled WGS sequence"/>
</dbReference>
<sequence>MTFYFLLCELFFPSHHICIDLSPCSSSQFILSSLYIM</sequence>
<dbReference type="AlphaFoldDB" id="A0A822YR68"/>
<gene>
    <name evidence="1" type="ORF">HUJ06_012386</name>
</gene>
<evidence type="ECO:0000313" key="2">
    <source>
        <dbReference type="Proteomes" id="UP000607653"/>
    </source>
</evidence>
<dbReference type="EMBL" id="DUZY01000003">
    <property type="protein sequence ID" value="DAD33535.1"/>
    <property type="molecule type" value="Genomic_DNA"/>
</dbReference>
<evidence type="ECO:0000313" key="1">
    <source>
        <dbReference type="EMBL" id="DAD33535.1"/>
    </source>
</evidence>
<reference evidence="1 2" key="1">
    <citation type="journal article" date="2020" name="Mol. Biol. Evol.">
        <title>Distinct Expression and Methylation Patterns for Genes with Different Fates following a Single Whole-Genome Duplication in Flowering Plants.</title>
        <authorList>
            <person name="Shi T."/>
            <person name="Rahmani R.S."/>
            <person name="Gugger P.F."/>
            <person name="Wang M."/>
            <person name="Li H."/>
            <person name="Zhang Y."/>
            <person name="Li Z."/>
            <person name="Wang Q."/>
            <person name="Van de Peer Y."/>
            <person name="Marchal K."/>
            <person name="Chen J."/>
        </authorList>
    </citation>
    <scope>NUCLEOTIDE SEQUENCE [LARGE SCALE GENOMIC DNA]</scope>
    <source>
        <tissue evidence="1">Leaf</tissue>
    </source>
</reference>